<feature type="transmembrane region" description="Helical" evidence="1">
    <location>
        <begin position="82"/>
        <end position="103"/>
    </location>
</feature>
<feature type="transmembrane region" description="Helical" evidence="1">
    <location>
        <begin position="149"/>
        <end position="169"/>
    </location>
</feature>
<dbReference type="InterPro" id="IPR020846">
    <property type="entry name" value="MFS_dom"/>
</dbReference>
<dbReference type="PANTHER" id="PTHR23534">
    <property type="entry name" value="MFS PERMEASE"/>
    <property type="match status" value="1"/>
</dbReference>
<dbReference type="Gene3D" id="1.20.1250.20">
    <property type="entry name" value="MFS general substrate transporter like domains"/>
    <property type="match status" value="2"/>
</dbReference>
<keyword evidence="1" id="KW-0472">Membrane</keyword>
<accession>A0A6J6LVY4</accession>
<dbReference type="InterPro" id="IPR036259">
    <property type="entry name" value="MFS_trans_sf"/>
</dbReference>
<feature type="transmembrane region" description="Helical" evidence="1">
    <location>
        <begin position="27"/>
        <end position="48"/>
    </location>
</feature>
<dbReference type="AlphaFoldDB" id="A0A6J6LVY4"/>
<dbReference type="GO" id="GO:0022857">
    <property type="term" value="F:transmembrane transporter activity"/>
    <property type="evidence" value="ECO:0007669"/>
    <property type="project" value="InterPro"/>
</dbReference>
<evidence type="ECO:0000313" key="3">
    <source>
        <dbReference type="EMBL" id="CAB4665148.1"/>
    </source>
</evidence>
<feature type="transmembrane region" description="Helical" evidence="1">
    <location>
        <begin position="242"/>
        <end position="264"/>
    </location>
</feature>
<dbReference type="PROSITE" id="PS50850">
    <property type="entry name" value="MFS"/>
    <property type="match status" value="1"/>
</dbReference>
<proteinExistence type="predicted"/>
<name>A0A6J6LVY4_9ZZZZ</name>
<feature type="transmembrane region" description="Helical" evidence="1">
    <location>
        <begin position="363"/>
        <end position="384"/>
    </location>
</feature>
<evidence type="ECO:0000256" key="1">
    <source>
        <dbReference type="SAM" id="Phobius"/>
    </source>
</evidence>
<feature type="domain" description="Major facilitator superfamily (MFS) profile" evidence="2">
    <location>
        <begin position="206"/>
        <end position="393"/>
    </location>
</feature>
<dbReference type="PANTHER" id="PTHR23534:SF1">
    <property type="entry name" value="MAJOR FACILITATOR SUPERFAMILY PROTEIN"/>
    <property type="match status" value="1"/>
</dbReference>
<sequence>MSGLGGTVPAGGLIAVSLTGSPAAASLAQTLIIIGAATASLPLAKVVLVHGRRIALTLGLAISALGALVILCGSILQNVFIVYFGCAVFGVVSTAIYQGRYTATDLAPEDHRARALSWVVWAGTIGAVLGPNLLYISDALGESFGLPDMGGPYVVAAVAIAIGAIIIYVRLKPDPYLIATTKSHGSQQVPSRHKLSDAVAQLKDKPRAILGIASLAIAMAVLVMLTVTVPARMLDSGISLQVIGLIVSINIAGMYLLSPVVGWLVDYFGRIPMITVGVMISASACILSGLTSAGSTTILALGQFSLGLGWSCTMISGATLLTDEVSPINRPAVQGFSDLLVNISSAVGGITAGLLILTASFEILCAVALVPLICITVVISIPACRRHSATSSP</sequence>
<feature type="transmembrane region" description="Helical" evidence="1">
    <location>
        <begin position="208"/>
        <end position="230"/>
    </location>
</feature>
<dbReference type="EMBL" id="CAEZWW010000022">
    <property type="protein sequence ID" value="CAB4665148.1"/>
    <property type="molecule type" value="Genomic_DNA"/>
</dbReference>
<keyword evidence="1" id="KW-0812">Transmembrane</keyword>
<feature type="transmembrane region" description="Helical" evidence="1">
    <location>
        <begin position="115"/>
        <end position="137"/>
    </location>
</feature>
<protein>
    <submittedName>
        <fullName evidence="3">Unannotated protein</fullName>
    </submittedName>
</protein>
<evidence type="ECO:0000259" key="2">
    <source>
        <dbReference type="PROSITE" id="PS50850"/>
    </source>
</evidence>
<reference evidence="3" key="1">
    <citation type="submission" date="2020-05" db="EMBL/GenBank/DDBJ databases">
        <authorList>
            <person name="Chiriac C."/>
            <person name="Salcher M."/>
            <person name="Ghai R."/>
            <person name="Kavagutti S V."/>
        </authorList>
    </citation>
    <scope>NUCLEOTIDE SEQUENCE</scope>
</reference>
<feature type="transmembrane region" description="Helical" evidence="1">
    <location>
        <begin position="55"/>
        <end position="76"/>
    </location>
</feature>
<dbReference type="SUPFAM" id="SSF103473">
    <property type="entry name" value="MFS general substrate transporter"/>
    <property type="match status" value="1"/>
</dbReference>
<dbReference type="InterPro" id="IPR011701">
    <property type="entry name" value="MFS"/>
</dbReference>
<gene>
    <name evidence="3" type="ORF">UFOPK2310_00308</name>
</gene>
<keyword evidence="1" id="KW-1133">Transmembrane helix</keyword>
<organism evidence="3">
    <name type="scientific">freshwater metagenome</name>
    <dbReference type="NCBI Taxonomy" id="449393"/>
    <lineage>
        <taxon>unclassified sequences</taxon>
        <taxon>metagenomes</taxon>
        <taxon>ecological metagenomes</taxon>
    </lineage>
</organism>
<dbReference type="Pfam" id="PF07690">
    <property type="entry name" value="MFS_1"/>
    <property type="match status" value="1"/>
</dbReference>
<feature type="transmembrane region" description="Helical" evidence="1">
    <location>
        <begin position="271"/>
        <end position="291"/>
    </location>
</feature>